<dbReference type="PANTHER" id="PTHR31071">
    <property type="entry name" value="GB|AAF24581.1"/>
    <property type="match status" value="1"/>
</dbReference>
<reference evidence="4" key="1">
    <citation type="journal article" date="2019" name="Curr. Biol.">
        <title>Genome Sequence of Striga asiatica Provides Insight into the Evolution of Plant Parasitism.</title>
        <authorList>
            <person name="Yoshida S."/>
            <person name="Kim S."/>
            <person name="Wafula E.K."/>
            <person name="Tanskanen J."/>
            <person name="Kim Y.M."/>
            <person name="Honaas L."/>
            <person name="Yang Z."/>
            <person name="Spallek T."/>
            <person name="Conn C.E."/>
            <person name="Ichihashi Y."/>
            <person name="Cheong K."/>
            <person name="Cui S."/>
            <person name="Der J.P."/>
            <person name="Gundlach H."/>
            <person name="Jiao Y."/>
            <person name="Hori C."/>
            <person name="Ishida J.K."/>
            <person name="Kasahara H."/>
            <person name="Kiba T."/>
            <person name="Kim M.S."/>
            <person name="Koo N."/>
            <person name="Laohavisit A."/>
            <person name="Lee Y.H."/>
            <person name="Lumba S."/>
            <person name="McCourt P."/>
            <person name="Mortimer J.C."/>
            <person name="Mutuku J.M."/>
            <person name="Nomura T."/>
            <person name="Sasaki-Sekimoto Y."/>
            <person name="Seto Y."/>
            <person name="Wang Y."/>
            <person name="Wakatake T."/>
            <person name="Sakakibara H."/>
            <person name="Demura T."/>
            <person name="Yamaguchi S."/>
            <person name="Yoneyama K."/>
            <person name="Manabe R.I."/>
            <person name="Nelson D.C."/>
            <person name="Schulman A.H."/>
            <person name="Timko M.P."/>
            <person name="dePamphilis C.W."/>
            <person name="Choi D."/>
            <person name="Shirasu K."/>
        </authorList>
    </citation>
    <scope>NUCLEOTIDE SEQUENCE [LARGE SCALE GENOMIC DNA]</scope>
    <source>
        <strain evidence="4">cv. UVA1</strain>
    </source>
</reference>
<evidence type="ECO:0000313" key="4">
    <source>
        <dbReference type="Proteomes" id="UP000325081"/>
    </source>
</evidence>
<name>A0A5A7R6L1_STRAF</name>
<comment type="caution">
    <text evidence="3">The sequence shown here is derived from an EMBL/GenBank/DDBJ whole genome shotgun (WGS) entry which is preliminary data.</text>
</comment>
<keyword evidence="1" id="KW-0175">Coiled coil</keyword>
<dbReference type="OrthoDB" id="691984at2759"/>
<feature type="compositionally biased region" description="Basic residues" evidence="2">
    <location>
        <begin position="13"/>
        <end position="23"/>
    </location>
</feature>
<organism evidence="3 4">
    <name type="scientific">Striga asiatica</name>
    <name type="common">Asiatic witchweed</name>
    <name type="synonym">Buchnera asiatica</name>
    <dbReference type="NCBI Taxonomy" id="4170"/>
    <lineage>
        <taxon>Eukaryota</taxon>
        <taxon>Viridiplantae</taxon>
        <taxon>Streptophyta</taxon>
        <taxon>Embryophyta</taxon>
        <taxon>Tracheophyta</taxon>
        <taxon>Spermatophyta</taxon>
        <taxon>Magnoliopsida</taxon>
        <taxon>eudicotyledons</taxon>
        <taxon>Gunneridae</taxon>
        <taxon>Pentapetalae</taxon>
        <taxon>asterids</taxon>
        <taxon>lamiids</taxon>
        <taxon>Lamiales</taxon>
        <taxon>Orobanchaceae</taxon>
        <taxon>Buchnereae</taxon>
        <taxon>Striga</taxon>
    </lineage>
</organism>
<feature type="compositionally biased region" description="Acidic residues" evidence="2">
    <location>
        <begin position="472"/>
        <end position="489"/>
    </location>
</feature>
<evidence type="ECO:0000256" key="2">
    <source>
        <dbReference type="SAM" id="MobiDB-lite"/>
    </source>
</evidence>
<sequence length="592" mass="66876">MPRNIPNSDGKIGARKSRVRKRVSSSSSSSALHQSCRLKRAFLVGKKAGSSTPVPRWKTMGSKLPSTENDVPVEHSMAANNGQIAKGSSTVSARKLAAALWEIDGLSEVGIFRKYKDFECSKLGSKALVLSDLSSSHVSEMMDLSKAGSHRRGTSSASSQKTVHTDCDLGSGKSIHDCLVEIDHAQNPARSPSKGSKNHLKDVYNGLVTSKELLKVMARISSHDTTSISLFSALKFELDRACAHVAKLIQEQNQNRKTEIETLFKHFQEEKALLKSRHHDKIRHAISSAKIELEKEKKLRQQTERLNKKLGKELFETKELLSKAEKDLGCEKRAREILEQVCDELARGVGEDKAEVEEIKRQSAKVCEEIEKEREMLQVADSLREERVQMKLLEAKYQFEEKNAIVDELRHELESYLKSKKGEEERETGCGSPSYDKIRELQKYLHETLPCTYKYEDKGKDEVKIVNKSKNDDDEDEEDDDDSDGDDDSDLHSIELNVDDVSKNFKWGDAVRNRRSRKIRKPVREWEFSSSRGNGEDLDEIERYNMIKDLRDHIVSGSKMSSTQNTVSPSQNELGREGVVCSKDQNRVICHG</sequence>
<dbReference type="Proteomes" id="UP000325081">
    <property type="component" value="Unassembled WGS sequence"/>
</dbReference>
<evidence type="ECO:0000256" key="1">
    <source>
        <dbReference type="SAM" id="Coils"/>
    </source>
</evidence>
<keyword evidence="4" id="KW-1185">Reference proteome</keyword>
<protein>
    <submittedName>
        <fullName evidence="3">Uncharacterized protein</fullName>
    </submittedName>
</protein>
<feature type="region of interest" description="Disordered" evidence="2">
    <location>
        <begin position="465"/>
        <end position="495"/>
    </location>
</feature>
<gene>
    <name evidence="3" type="ORF">STAS_30550</name>
</gene>
<dbReference type="PANTHER" id="PTHR31071:SF16">
    <property type="entry name" value="MYB-LIKE PROTEIN Z ISOFORM X1"/>
    <property type="match status" value="1"/>
</dbReference>
<accession>A0A5A7R6L1</accession>
<dbReference type="EMBL" id="BKCP01010514">
    <property type="protein sequence ID" value="GER53068.1"/>
    <property type="molecule type" value="Genomic_DNA"/>
</dbReference>
<proteinExistence type="predicted"/>
<evidence type="ECO:0000313" key="3">
    <source>
        <dbReference type="EMBL" id="GER53068.1"/>
    </source>
</evidence>
<feature type="region of interest" description="Disordered" evidence="2">
    <location>
        <begin position="144"/>
        <end position="164"/>
    </location>
</feature>
<feature type="coiled-coil region" evidence="1">
    <location>
        <begin position="356"/>
        <end position="426"/>
    </location>
</feature>
<dbReference type="InterPro" id="IPR043424">
    <property type="entry name" value="BLT-like"/>
</dbReference>
<feature type="coiled-coil region" evidence="1">
    <location>
        <begin position="286"/>
        <end position="327"/>
    </location>
</feature>
<dbReference type="AlphaFoldDB" id="A0A5A7R6L1"/>
<feature type="region of interest" description="Disordered" evidence="2">
    <location>
        <begin position="1"/>
        <end position="32"/>
    </location>
</feature>